<dbReference type="OMA" id="DSDAMAM"/>
<feature type="region of interest" description="Disordered" evidence="1">
    <location>
        <begin position="115"/>
        <end position="152"/>
    </location>
</feature>
<dbReference type="Proteomes" id="UP000002279">
    <property type="component" value="Chromosome X2"/>
</dbReference>
<dbReference type="Ensembl" id="ENSOANT00000060278.1">
    <property type="protein sequence ID" value="ENSOANP00000053169.1"/>
    <property type="gene ID" value="ENSOANG00000047959.1"/>
</dbReference>
<name>A0A6I8PKU0_ORNAN</name>
<sequence>MGRGAGSRGDPKCWRKVWALLYPGGPSGVARLESWDMRDGGPAGDKPSSRRGERRVIRLADCVSVRSVDGESCPRAAAAFLLNTSERSHVLAAEQRAEWMAQICQLAFPVRPGPGWGDQMGGGGLGASARAGGREDPNSVTPAAPAGDDDIC</sequence>
<dbReference type="GeneTree" id="ENSGT00940000161724"/>
<evidence type="ECO:0000256" key="1">
    <source>
        <dbReference type="SAM" id="MobiDB-lite"/>
    </source>
</evidence>
<dbReference type="AlphaFoldDB" id="A0A6I8PKU0"/>
<dbReference type="Gene3D" id="2.30.29.30">
    <property type="entry name" value="Pleckstrin-homology domain (PH domain)/Phosphotyrosine-binding domain (PTB)"/>
    <property type="match status" value="1"/>
</dbReference>
<evidence type="ECO:0008006" key="4">
    <source>
        <dbReference type="Google" id="ProtNLM"/>
    </source>
</evidence>
<dbReference type="InterPro" id="IPR011993">
    <property type="entry name" value="PH-like_dom_sf"/>
</dbReference>
<dbReference type="PANTHER" id="PTHR21258">
    <property type="entry name" value="DOCKING PROTEIN RELATED"/>
    <property type="match status" value="1"/>
</dbReference>
<evidence type="ECO:0000313" key="3">
    <source>
        <dbReference type="Proteomes" id="UP000002279"/>
    </source>
</evidence>
<dbReference type="PANTHER" id="PTHR21258:SF42">
    <property type="entry name" value="DOCKING PROTEIN 3"/>
    <property type="match status" value="1"/>
</dbReference>
<keyword evidence="3" id="KW-1185">Reference proteome</keyword>
<feature type="compositionally biased region" description="Gly residues" evidence="1">
    <location>
        <begin position="115"/>
        <end position="126"/>
    </location>
</feature>
<accession>A0A6I8PKU0</accession>
<dbReference type="InterPro" id="IPR050996">
    <property type="entry name" value="Docking_Protein_DOK"/>
</dbReference>
<evidence type="ECO:0000313" key="2">
    <source>
        <dbReference type="Ensembl" id="ENSOANP00000053169.1"/>
    </source>
</evidence>
<reference evidence="2 3" key="1">
    <citation type="journal article" date="2008" name="Nature">
        <title>Genome analysis of the platypus reveals unique signatures of evolution.</title>
        <authorList>
            <person name="Warren W.C."/>
            <person name="Hillier L.W."/>
            <person name="Marshall Graves J.A."/>
            <person name="Birney E."/>
            <person name="Ponting C.P."/>
            <person name="Grutzner F."/>
            <person name="Belov K."/>
            <person name="Miller W."/>
            <person name="Clarke L."/>
            <person name="Chinwalla A.T."/>
            <person name="Yang S.P."/>
            <person name="Heger A."/>
            <person name="Locke D.P."/>
            <person name="Miethke P."/>
            <person name="Waters P.D."/>
            <person name="Veyrunes F."/>
            <person name="Fulton L."/>
            <person name="Fulton B."/>
            <person name="Graves T."/>
            <person name="Wallis J."/>
            <person name="Puente X.S."/>
            <person name="Lopez-Otin C."/>
            <person name="Ordonez G.R."/>
            <person name="Eichler E.E."/>
            <person name="Chen L."/>
            <person name="Cheng Z."/>
            <person name="Deakin J.E."/>
            <person name="Alsop A."/>
            <person name="Thompson K."/>
            <person name="Kirby P."/>
            <person name="Papenfuss A.T."/>
            <person name="Wakefield M.J."/>
            <person name="Olender T."/>
            <person name="Lancet D."/>
            <person name="Huttley G.A."/>
            <person name="Smit A.F."/>
            <person name="Pask A."/>
            <person name="Temple-Smith P."/>
            <person name="Batzer M.A."/>
            <person name="Walker J.A."/>
            <person name="Konkel M.K."/>
            <person name="Harris R.S."/>
            <person name="Whittington C.M."/>
            <person name="Wong E.S."/>
            <person name="Gemmell N.J."/>
            <person name="Buschiazzo E."/>
            <person name="Vargas Jentzsch I.M."/>
            <person name="Merkel A."/>
            <person name="Schmitz J."/>
            <person name="Zemann A."/>
            <person name="Churakov G."/>
            <person name="Kriegs J.O."/>
            <person name="Brosius J."/>
            <person name="Murchison E.P."/>
            <person name="Sachidanandam R."/>
            <person name="Smith C."/>
            <person name="Hannon G.J."/>
            <person name="Tsend-Ayush E."/>
            <person name="McMillan D."/>
            <person name="Attenborough R."/>
            <person name="Rens W."/>
            <person name="Ferguson-Smith M."/>
            <person name="Lefevre C.M."/>
            <person name="Sharp J.A."/>
            <person name="Nicholas K.R."/>
            <person name="Ray D.A."/>
            <person name="Kube M."/>
            <person name="Reinhardt R."/>
            <person name="Pringle T.H."/>
            <person name="Taylor J."/>
            <person name="Jones R.C."/>
            <person name="Nixon B."/>
            <person name="Dacheux J.L."/>
            <person name="Niwa H."/>
            <person name="Sekita Y."/>
            <person name="Huang X."/>
            <person name="Stark A."/>
            <person name="Kheradpour P."/>
            <person name="Kellis M."/>
            <person name="Flicek P."/>
            <person name="Chen Y."/>
            <person name="Webber C."/>
            <person name="Hardison R."/>
            <person name="Nelson J."/>
            <person name="Hallsworth-Pepin K."/>
            <person name="Delehaunty K."/>
            <person name="Markovic C."/>
            <person name="Minx P."/>
            <person name="Feng Y."/>
            <person name="Kremitzki C."/>
            <person name="Mitreva M."/>
            <person name="Glasscock J."/>
            <person name="Wylie T."/>
            <person name="Wohldmann P."/>
            <person name="Thiru P."/>
            <person name="Nhan M.N."/>
            <person name="Pohl C.S."/>
            <person name="Smith S.M."/>
            <person name="Hou S."/>
            <person name="Nefedov M."/>
            <person name="de Jong P.J."/>
            <person name="Renfree M.B."/>
            <person name="Mardis E.R."/>
            <person name="Wilson R.K."/>
        </authorList>
    </citation>
    <scope>NUCLEOTIDE SEQUENCE [LARGE SCALE GENOMIC DNA]</scope>
    <source>
        <strain evidence="2 3">Glennie</strain>
    </source>
</reference>
<dbReference type="SUPFAM" id="SSF50729">
    <property type="entry name" value="PH domain-like"/>
    <property type="match status" value="1"/>
</dbReference>
<reference evidence="2" key="2">
    <citation type="submission" date="2025-08" db="UniProtKB">
        <authorList>
            <consortium name="Ensembl"/>
        </authorList>
    </citation>
    <scope>IDENTIFICATION</scope>
    <source>
        <strain evidence="2">Glennie</strain>
    </source>
</reference>
<dbReference type="InParanoid" id="A0A6I8PKU0"/>
<dbReference type="Bgee" id="ENSOANG00000047959">
    <property type="expression patterns" value="Expressed in liver and 2 other cell types or tissues"/>
</dbReference>
<organism evidence="2 3">
    <name type="scientific">Ornithorhynchus anatinus</name>
    <name type="common">Duckbill platypus</name>
    <dbReference type="NCBI Taxonomy" id="9258"/>
    <lineage>
        <taxon>Eukaryota</taxon>
        <taxon>Metazoa</taxon>
        <taxon>Chordata</taxon>
        <taxon>Craniata</taxon>
        <taxon>Vertebrata</taxon>
        <taxon>Euteleostomi</taxon>
        <taxon>Mammalia</taxon>
        <taxon>Monotremata</taxon>
        <taxon>Ornithorhynchidae</taxon>
        <taxon>Ornithorhynchus</taxon>
    </lineage>
</organism>
<reference evidence="2" key="3">
    <citation type="submission" date="2025-09" db="UniProtKB">
        <authorList>
            <consortium name="Ensembl"/>
        </authorList>
    </citation>
    <scope>IDENTIFICATION</scope>
    <source>
        <strain evidence="2">Glennie</strain>
    </source>
</reference>
<feature type="region of interest" description="Disordered" evidence="1">
    <location>
        <begin position="31"/>
        <end position="52"/>
    </location>
</feature>
<protein>
    <recommendedName>
        <fullName evidence="4">PH domain-containing protein</fullName>
    </recommendedName>
</protein>
<proteinExistence type="predicted"/>